<evidence type="ECO:0000313" key="1">
    <source>
        <dbReference type="EMBL" id="KAH6943148.1"/>
    </source>
</evidence>
<comment type="caution">
    <text evidence="1">The sequence shown here is derived from an EMBL/GenBank/DDBJ whole genome shotgun (WGS) entry which is preliminary data.</text>
</comment>
<protein>
    <submittedName>
        <fullName evidence="1">Uncharacterized protein</fullName>
    </submittedName>
</protein>
<keyword evidence="2" id="KW-1185">Reference proteome</keyword>
<accession>A0ACB7T888</accession>
<gene>
    <name evidence="1" type="ORF">HPB50_016206</name>
</gene>
<dbReference type="EMBL" id="CM023490">
    <property type="protein sequence ID" value="KAH6943148.1"/>
    <property type="molecule type" value="Genomic_DNA"/>
</dbReference>
<organism evidence="1 2">
    <name type="scientific">Hyalomma asiaticum</name>
    <name type="common">Tick</name>
    <dbReference type="NCBI Taxonomy" id="266040"/>
    <lineage>
        <taxon>Eukaryota</taxon>
        <taxon>Metazoa</taxon>
        <taxon>Ecdysozoa</taxon>
        <taxon>Arthropoda</taxon>
        <taxon>Chelicerata</taxon>
        <taxon>Arachnida</taxon>
        <taxon>Acari</taxon>
        <taxon>Parasitiformes</taxon>
        <taxon>Ixodida</taxon>
        <taxon>Ixodoidea</taxon>
        <taxon>Ixodidae</taxon>
        <taxon>Hyalomminae</taxon>
        <taxon>Hyalomma</taxon>
    </lineage>
</organism>
<name>A0ACB7T888_HYAAI</name>
<evidence type="ECO:0000313" key="2">
    <source>
        <dbReference type="Proteomes" id="UP000821845"/>
    </source>
</evidence>
<sequence length="111" mass="11937">MERGTLATTAPPNCFAGRATTPLRIALLRHVFNQRLFEPIRFVLATADNVNLDSLAQLADNVPEVTSPSIGDVLLLTDMQFYALSLALTNLPLHSPHAGAPCRTPFASPPS</sequence>
<proteinExistence type="predicted"/>
<reference evidence="1" key="1">
    <citation type="submission" date="2020-05" db="EMBL/GenBank/DDBJ databases">
        <title>Large-scale comparative analyses of tick genomes elucidate their genetic diversity and vector capacities.</title>
        <authorList>
            <person name="Jia N."/>
            <person name="Wang J."/>
            <person name="Shi W."/>
            <person name="Du L."/>
            <person name="Sun Y."/>
            <person name="Zhan W."/>
            <person name="Jiang J."/>
            <person name="Wang Q."/>
            <person name="Zhang B."/>
            <person name="Ji P."/>
            <person name="Sakyi L.B."/>
            <person name="Cui X."/>
            <person name="Yuan T."/>
            <person name="Jiang B."/>
            <person name="Yang W."/>
            <person name="Lam T.T.-Y."/>
            <person name="Chang Q."/>
            <person name="Ding S."/>
            <person name="Wang X."/>
            <person name="Zhu J."/>
            <person name="Ruan X."/>
            <person name="Zhao L."/>
            <person name="Wei J."/>
            <person name="Que T."/>
            <person name="Du C."/>
            <person name="Cheng J."/>
            <person name="Dai P."/>
            <person name="Han X."/>
            <person name="Huang E."/>
            <person name="Gao Y."/>
            <person name="Liu J."/>
            <person name="Shao H."/>
            <person name="Ye R."/>
            <person name="Li L."/>
            <person name="Wei W."/>
            <person name="Wang X."/>
            <person name="Wang C."/>
            <person name="Yang T."/>
            <person name="Huo Q."/>
            <person name="Li W."/>
            <person name="Guo W."/>
            <person name="Chen H."/>
            <person name="Zhou L."/>
            <person name="Ni X."/>
            <person name="Tian J."/>
            <person name="Zhou Y."/>
            <person name="Sheng Y."/>
            <person name="Liu T."/>
            <person name="Pan Y."/>
            <person name="Xia L."/>
            <person name="Li J."/>
            <person name="Zhao F."/>
            <person name="Cao W."/>
        </authorList>
    </citation>
    <scope>NUCLEOTIDE SEQUENCE</scope>
    <source>
        <strain evidence="1">Hyas-2018</strain>
    </source>
</reference>
<dbReference type="Proteomes" id="UP000821845">
    <property type="component" value="Chromosome 10"/>
</dbReference>